<protein>
    <submittedName>
        <fullName evidence="2">Uncharacterized protein</fullName>
    </submittedName>
</protein>
<evidence type="ECO:0000256" key="1">
    <source>
        <dbReference type="SAM" id="MobiDB-lite"/>
    </source>
</evidence>
<dbReference type="EMBL" id="JBHMAA010000018">
    <property type="protein sequence ID" value="MFB9950599.1"/>
    <property type="molecule type" value="Genomic_DNA"/>
</dbReference>
<proteinExistence type="predicted"/>
<evidence type="ECO:0000313" key="2">
    <source>
        <dbReference type="EMBL" id="MFB9950599.1"/>
    </source>
</evidence>
<dbReference type="RefSeq" id="WP_377263195.1">
    <property type="nucleotide sequence ID" value="NZ_JBHMAA010000018.1"/>
</dbReference>
<evidence type="ECO:0000313" key="3">
    <source>
        <dbReference type="Proteomes" id="UP001589692"/>
    </source>
</evidence>
<comment type="caution">
    <text evidence="2">The sequence shown here is derived from an EMBL/GenBank/DDBJ whole genome shotgun (WGS) entry which is preliminary data.</text>
</comment>
<feature type="region of interest" description="Disordered" evidence="1">
    <location>
        <begin position="1"/>
        <end position="43"/>
    </location>
</feature>
<accession>A0ABV6AJ09</accession>
<gene>
    <name evidence="2" type="ORF">ACFFP0_17235</name>
</gene>
<sequence length="112" mass="13299">MFGFDKRCPTPWGVGPAKEGLAERHDPPSPRLLSNQSSSEEEFELELLEELDEPFELELLDEFELLLELELLDELELLFEFELLEEFEELLEFRLELEFDQPLRPSSRSRRD</sequence>
<organism evidence="2 3">
    <name type="scientific">Rhizobium puerariae</name>
    <dbReference type="NCBI Taxonomy" id="1585791"/>
    <lineage>
        <taxon>Bacteria</taxon>
        <taxon>Pseudomonadati</taxon>
        <taxon>Pseudomonadota</taxon>
        <taxon>Alphaproteobacteria</taxon>
        <taxon>Hyphomicrobiales</taxon>
        <taxon>Rhizobiaceae</taxon>
        <taxon>Rhizobium/Agrobacterium group</taxon>
        <taxon>Rhizobium</taxon>
    </lineage>
</organism>
<name>A0ABV6AJ09_9HYPH</name>
<keyword evidence="3" id="KW-1185">Reference proteome</keyword>
<dbReference type="Proteomes" id="UP001589692">
    <property type="component" value="Unassembled WGS sequence"/>
</dbReference>
<reference evidence="2 3" key="1">
    <citation type="submission" date="2024-09" db="EMBL/GenBank/DDBJ databases">
        <authorList>
            <person name="Sun Q."/>
            <person name="Mori K."/>
        </authorList>
    </citation>
    <scope>NUCLEOTIDE SEQUENCE [LARGE SCALE GENOMIC DNA]</scope>
    <source>
        <strain evidence="2 3">TBRC 4938</strain>
    </source>
</reference>